<sequence length="125" mass="13465">KDTIADSVAIPSFARPEDYALRFTGFVNIPSDGMWEFIIDSDDGSALYIGDTLLINNDGVHGEGEVSGEIALKAGLHPIELVMFQAKGGQGLKLLLKGPGFEKQIVPPSMFLREAKSKSKSKGTR</sequence>
<reference evidence="2 3" key="1">
    <citation type="journal article" date="2018" name="ISME J.">
        <title>A methanotrophic archaeon couples anaerobic oxidation of methane to Fe(III) reduction.</title>
        <authorList>
            <person name="Cai C."/>
            <person name="Leu A.O."/>
            <person name="Xie G.J."/>
            <person name="Guo J."/>
            <person name="Feng Y."/>
            <person name="Zhao J.X."/>
            <person name="Tyson G.W."/>
            <person name="Yuan Z."/>
            <person name="Hu S."/>
        </authorList>
    </citation>
    <scope>NUCLEOTIDE SEQUENCE [LARGE SCALE GENOMIC DNA]</scope>
    <source>
        <strain evidence="2">FeB_12</strain>
    </source>
</reference>
<dbReference type="Proteomes" id="UP000250918">
    <property type="component" value="Unassembled WGS sequence"/>
</dbReference>
<dbReference type="EMBL" id="PQAP01000059">
    <property type="protein sequence ID" value="PWB73289.1"/>
    <property type="molecule type" value="Genomic_DNA"/>
</dbReference>
<dbReference type="AlphaFoldDB" id="A0A855X4B6"/>
<protein>
    <recommendedName>
        <fullName evidence="1">PA14 domain-containing protein</fullName>
    </recommendedName>
</protein>
<gene>
    <name evidence="2" type="ORF">C3F09_05405</name>
</gene>
<organism evidence="2 3">
    <name type="scientific">candidate division GN15 bacterium</name>
    <dbReference type="NCBI Taxonomy" id="2072418"/>
    <lineage>
        <taxon>Bacteria</taxon>
        <taxon>candidate division GN15</taxon>
    </lineage>
</organism>
<feature type="domain" description="PA14" evidence="1">
    <location>
        <begin position="1"/>
        <end position="110"/>
    </location>
</feature>
<feature type="non-terminal residue" evidence="2">
    <location>
        <position position="1"/>
    </location>
</feature>
<dbReference type="Pfam" id="PF07691">
    <property type="entry name" value="PA14"/>
    <property type="match status" value="1"/>
</dbReference>
<dbReference type="Gene3D" id="3.90.182.10">
    <property type="entry name" value="Toxin - Anthrax Protective Antigen,domain 1"/>
    <property type="match status" value="1"/>
</dbReference>
<accession>A0A855X4B6</accession>
<evidence type="ECO:0000313" key="3">
    <source>
        <dbReference type="Proteomes" id="UP000250918"/>
    </source>
</evidence>
<evidence type="ECO:0000313" key="2">
    <source>
        <dbReference type="EMBL" id="PWB73289.1"/>
    </source>
</evidence>
<proteinExistence type="predicted"/>
<dbReference type="SMART" id="SM00758">
    <property type="entry name" value="PA14"/>
    <property type="match status" value="1"/>
</dbReference>
<comment type="caution">
    <text evidence="2">The sequence shown here is derived from an EMBL/GenBank/DDBJ whole genome shotgun (WGS) entry which is preliminary data.</text>
</comment>
<dbReference type="InterPro" id="IPR037524">
    <property type="entry name" value="PA14/GLEYA"/>
</dbReference>
<dbReference type="PROSITE" id="PS51820">
    <property type="entry name" value="PA14"/>
    <property type="match status" value="1"/>
</dbReference>
<evidence type="ECO:0000259" key="1">
    <source>
        <dbReference type="PROSITE" id="PS51820"/>
    </source>
</evidence>
<dbReference type="SUPFAM" id="SSF56988">
    <property type="entry name" value="Anthrax protective antigen"/>
    <property type="match status" value="1"/>
</dbReference>
<dbReference type="InterPro" id="IPR011658">
    <property type="entry name" value="PA14_dom"/>
</dbReference>
<name>A0A855X4B6_9BACT</name>